<dbReference type="AlphaFoldDB" id="S9S310"/>
<accession>S9S310</accession>
<dbReference type="HOGENOM" id="CLU_930265_0_0_5"/>
<evidence type="ECO:0000313" key="2">
    <source>
        <dbReference type="Proteomes" id="UP000015346"/>
    </source>
</evidence>
<evidence type="ECO:0000313" key="1">
    <source>
        <dbReference type="EMBL" id="EPX84565.1"/>
    </source>
</evidence>
<name>S9S310_9RHOB</name>
<organism evidence="1 2">
    <name type="scientific">Rubellimicrobium thermophilum DSM 16684</name>
    <dbReference type="NCBI Taxonomy" id="1123069"/>
    <lineage>
        <taxon>Bacteria</taxon>
        <taxon>Pseudomonadati</taxon>
        <taxon>Pseudomonadota</taxon>
        <taxon>Alphaproteobacteria</taxon>
        <taxon>Rhodobacterales</taxon>
        <taxon>Roseobacteraceae</taxon>
        <taxon>Rubellimicrobium</taxon>
    </lineage>
</organism>
<dbReference type="STRING" id="1123069.ruthe_02110"/>
<sequence length="301" mass="31571">MIRRWPDSLPPPVGRGYRLELADNARRTQFEIAVRARRITAVRRDRPTLAVRLTDAEFAAFRAWWGDEAWSLAGASDTLADWAATGATVTTGGAIGPDLVACDVLVEDASTGYHSVLRALTDPGWTANDRCTAVVSLLPIGRGGARVGIFGRDGTHRFATVDLGARTVTAVSSEIEAAVTPVGAWTRLCITAPVHSGSDPVRVRIAAMNGNETFYAGSGSAAIAVAQINARRGGREAGVFVPTRAEGTALGTAGGSAWFRCPIAVGGGHVLREVLPLGPATAEPRPSLAWEVAIPVEARDA</sequence>
<reference evidence="1 2" key="1">
    <citation type="journal article" date="2013" name="Stand. Genomic Sci.">
        <title>Genome sequence of the reddish-pigmented Rubellimicrobium thermophilum type strain (DSM 16684(T)), a member of the Roseobacter clade.</title>
        <authorList>
            <person name="Fiebig A."/>
            <person name="Riedel T."/>
            <person name="Gronow S."/>
            <person name="Petersen J."/>
            <person name="Klenk H.P."/>
            <person name="Goker M."/>
        </authorList>
    </citation>
    <scope>NUCLEOTIDE SEQUENCE [LARGE SCALE GENOMIC DNA]</scope>
    <source>
        <strain evidence="1 2">DSM 16684</strain>
    </source>
</reference>
<gene>
    <name evidence="1" type="ORF">ruthe_02110</name>
</gene>
<dbReference type="OrthoDB" id="363206at2"/>
<comment type="caution">
    <text evidence="1">The sequence shown here is derived from an EMBL/GenBank/DDBJ whole genome shotgun (WGS) entry which is preliminary data.</text>
</comment>
<keyword evidence="2" id="KW-1185">Reference proteome</keyword>
<proteinExistence type="predicted"/>
<protein>
    <submittedName>
        <fullName evidence="1">Uncharacterized protein</fullName>
    </submittedName>
</protein>
<dbReference type="Proteomes" id="UP000015346">
    <property type="component" value="Unassembled WGS sequence"/>
</dbReference>
<dbReference type="RefSeq" id="WP_021098194.1">
    <property type="nucleotide sequence ID" value="NZ_KE557321.1"/>
</dbReference>
<dbReference type="EMBL" id="AOLV01000021">
    <property type="protein sequence ID" value="EPX84565.1"/>
    <property type="molecule type" value="Genomic_DNA"/>
</dbReference>